<organism evidence="7 8">
    <name type="scientific">Paraburkholderia panacisoli</name>
    <dbReference type="NCBI Taxonomy" id="2603818"/>
    <lineage>
        <taxon>Bacteria</taxon>
        <taxon>Pseudomonadati</taxon>
        <taxon>Pseudomonadota</taxon>
        <taxon>Betaproteobacteria</taxon>
        <taxon>Burkholderiales</taxon>
        <taxon>Burkholderiaceae</taxon>
        <taxon>Paraburkholderia</taxon>
    </lineage>
</organism>
<dbReference type="InterPro" id="IPR000845">
    <property type="entry name" value="Nucleoside_phosphorylase_d"/>
</dbReference>
<keyword evidence="4 7" id="KW-0378">Hydrolase</keyword>
<evidence type="ECO:0000256" key="1">
    <source>
        <dbReference type="ARBA" id="ARBA00004945"/>
    </source>
</evidence>
<dbReference type="Gene3D" id="3.40.50.1580">
    <property type="entry name" value="Nucleoside phosphorylase domain"/>
    <property type="match status" value="1"/>
</dbReference>
<name>A0A5B0HLW2_9BURK</name>
<dbReference type="GO" id="GO:0008930">
    <property type="term" value="F:methylthioadenosine nucleosidase activity"/>
    <property type="evidence" value="ECO:0007669"/>
    <property type="project" value="InterPro"/>
</dbReference>
<dbReference type="UniPathway" id="UPA00904">
    <property type="reaction ID" value="UER00871"/>
</dbReference>
<evidence type="ECO:0000256" key="4">
    <source>
        <dbReference type="ARBA" id="ARBA00022801"/>
    </source>
</evidence>
<dbReference type="GO" id="GO:0005829">
    <property type="term" value="C:cytosol"/>
    <property type="evidence" value="ECO:0007669"/>
    <property type="project" value="TreeGrafter"/>
</dbReference>
<dbReference type="GO" id="GO:0019284">
    <property type="term" value="P:L-methionine salvage from S-adenosylmethionine"/>
    <property type="evidence" value="ECO:0007669"/>
    <property type="project" value="TreeGrafter"/>
</dbReference>
<accession>A0A5B0HLW2</accession>
<dbReference type="NCBIfam" id="NF004079">
    <property type="entry name" value="PRK05584.1"/>
    <property type="match status" value="1"/>
</dbReference>
<dbReference type="PANTHER" id="PTHR46832:SF1">
    <property type="entry name" value="5'-METHYLTHIOADENOSINE_S-ADENOSYLHOMOCYSTEINE NUCLEOSIDASE"/>
    <property type="match status" value="1"/>
</dbReference>
<dbReference type="GO" id="GO:0009164">
    <property type="term" value="P:nucleoside catabolic process"/>
    <property type="evidence" value="ECO:0007669"/>
    <property type="project" value="InterPro"/>
</dbReference>
<keyword evidence="5" id="KW-0486">Methionine biosynthesis</keyword>
<dbReference type="GO" id="GO:0008782">
    <property type="term" value="F:adenosylhomocysteine nucleosidase activity"/>
    <property type="evidence" value="ECO:0007669"/>
    <property type="project" value="UniProtKB-EC"/>
</dbReference>
<evidence type="ECO:0000256" key="3">
    <source>
        <dbReference type="ARBA" id="ARBA00022605"/>
    </source>
</evidence>
<keyword evidence="7" id="KW-0326">Glycosidase</keyword>
<dbReference type="EC" id="3.2.2.9" evidence="2"/>
<dbReference type="Pfam" id="PF01048">
    <property type="entry name" value="PNP_UDP_1"/>
    <property type="match status" value="1"/>
</dbReference>
<evidence type="ECO:0000313" key="8">
    <source>
        <dbReference type="Proteomes" id="UP000325273"/>
    </source>
</evidence>
<dbReference type="Proteomes" id="UP000325273">
    <property type="component" value="Unassembled WGS sequence"/>
</dbReference>
<dbReference type="SUPFAM" id="SSF53167">
    <property type="entry name" value="Purine and uridine phosphorylases"/>
    <property type="match status" value="1"/>
</dbReference>
<dbReference type="PANTHER" id="PTHR46832">
    <property type="entry name" value="5'-METHYLTHIOADENOSINE/S-ADENOSYLHOMOCYSTEINE NUCLEOSIDASE"/>
    <property type="match status" value="1"/>
</dbReference>
<keyword evidence="8" id="KW-1185">Reference proteome</keyword>
<dbReference type="GO" id="GO:0019509">
    <property type="term" value="P:L-methionine salvage from methylthioadenosine"/>
    <property type="evidence" value="ECO:0007669"/>
    <property type="project" value="UniProtKB-UniPathway"/>
</dbReference>
<dbReference type="CDD" id="cd09008">
    <property type="entry name" value="MTAN"/>
    <property type="match status" value="1"/>
</dbReference>
<comment type="pathway">
    <text evidence="1">Amino-acid biosynthesis; L-methionine biosynthesis via salvage pathway; S-methyl-5-thio-alpha-D-ribose 1-phosphate from S-methyl-5'-thioadenosine (hydrolase route): step 1/2.</text>
</comment>
<evidence type="ECO:0000256" key="2">
    <source>
        <dbReference type="ARBA" id="ARBA00011974"/>
    </source>
</evidence>
<sequence length="264" mass="27350">MPVNRSGAPASHRPLGILAALPQELGDLIEAMRAESGVRTITHGQRDYHLGTVHGAPCVVTLARIGKVAAAATVSALIHAFDVDAVVFTGVAGGVGGDVRVGDIVVADALLQHDLDASPLFPRFEVPLLGVSRFAADAALADRLAAACERFVAEEGVASAARFGTREPRVHRGLIVSGDQFVASAAGVNALRDALPDALAVEMEGAAIAQVCHEYGVPCAVVRTISDTADDHAPESFVSFLTEIAGAYSNAILTRFLDARTAQV</sequence>
<dbReference type="AlphaFoldDB" id="A0A5B0HLW2"/>
<evidence type="ECO:0000256" key="5">
    <source>
        <dbReference type="ARBA" id="ARBA00023167"/>
    </source>
</evidence>
<reference evidence="7 8" key="1">
    <citation type="submission" date="2019-08" db="EMBL/GenBank/DDBJ databases">
        <title>Paraburkholderia sp. DCY113.</title>
        <authorList>
            <person name="Kang J."/>
        </authorList>
    </citation>
    <scope>NUCLEOTIDE SEQUENCE [LARGE SCALE GENOMIC DNA]</scope>
    <source>
        <strain evidence="7 8">DCY113</strain>
    </source>
</reference>
<protein>
    <recommendedName>
        <fullName evidence="2">adenosylhomocysteine nucleosidase</fullName>
        <ecNumber evidence="2">3.2.2.9</ecNumber>
    </recommendedName>
</protein>
<keyword evidence="3" id="KW-0028">Amino-acid biosynthesis</keyword>
<proteinExistence type="predicted"/>
<dbReference type="InterPro" id="IPR010049">
    <property type="entry name" value="MTA_SAH_Nsdase"/>
</dbReference>
<evidence type="ECO:0000313" key="7">
    <source>
        <dbReference type="EMBL" id="KAA1016227.1"/>
    </source>
</evidence>
<dbReference type="InterPro" id="IPR035994">
    <property type="entry name" value="Nucleoside_phosphorylase_sf"/>
</dbReference>
<feature type="domain" description="Nucleoside phosphorylase" evidence="6">
    <location>
        <begin position="15"/>
        <end position="257"/>
    </location>
</feature>
<evidence type="ECO:0000259" key="6">
    <source>
        <dbReference type="Pfam" id="PF01048"/>
    </source>
</evidence>
<dbReference type="NCBIfam" id="TIGR01704">
    <property type="entry name" value="MTA_SAH-Nsdase"/>
    <property type="match status" value="1"/>
</dbReference>
<dbReference type="EMBL" id="VTUZ01000001">
    <property type="protein sequence ID" value="KAA1016227.1"/>
    <property type="molecule type" value="Genomic_DNA"/>
</dbReference>
<gene>
    <name evidence="7" type="ORF">FVF58_00260</name>
</gene>
<comment type="caution">
    <text evidence="7">The sequence shown here is derived from an EMBL/GenBank/DDBJ whole genome shotgun (WGS) entry which is preliminary data.</text>
</comment>